<evidence type="ECO:0000256" key="1">
    <source>
        <dbReference type="ARBA" id="ARBA00007951"/>
    </source>
</evidence>
<evidence type="ECO:0000313" key="8">
    <source>
        <dbReference type="EMBL" id="PVM86997.1"/>
    </source>
</evidence>
<dbReference type="InterPro" id="IPR000933">
    <property type="entry name" value="Glyco_hydro_29"/>
</dbReference>
<evidence type="ECO:0000256" key="3">
    <source>
        <dbReference type="ARBA" id="ARBA00022729"/>
    </source>
</evidence>
<dbReference type="SUPFAM" id="SSF51445">
    <property type="entry name" value="(Trans)glycosidases"/>
    <property type="match status" value="1"/>
</dbReference>
<dbReference type="InterPro" id="IPR017853">
    <property type="entry name" value="GH"/>
</dbReference>
<dbReference type="Gene3D" id="3.20.20.80">
    <property type="entry name" value="Glycosidases"/>
    <property type="match status" value="1"/>
</dbReference>
<protein>
    <recommendedName>
        <fullName evidence="2">alpha-L-fucosidase</fullName>
        <ecNumber evidence="2">3.2.1.51</ecNumber>
    </recommendedName>
</protein>
<dbReference type="GO" id="GO:0004560">
    <property type="term" value="F:alpha-L-fucosidase activity"/>
    <property type="evidence" value="ECO:0007669"/>
    <property type="project" value="InterPro"/>
</dbReference>
<organism evidence="8 9">
    <name type="scientific">Caulobacter radicis</name>
    <dbReference type="NCBI Taxonomy" id="2172650"/>
    <lineage>
        <taxon>Bacteria</taxon>
        <taxon>Pseudomonadati</taxon>
        <taxon>Pseudomonadota</taxon>
        <taxon>Alphaproteobacteria</taxon>
        <taxon>Caulobacterales</taxon>
        <taxon>Caulobacteraceae</taxon>
        <taxon>Caulobacter</taxon>
    </lineage>
</organism>
<comment type="similarity">
    <text evidence="1">Belongs to the glycosyl hydrolase 29 family.</text>
</comment>
<proteinExistence type="inferred from homology"/>
<dbReference type="Pfam" id="PF01120">
    <property type="entry name" value="Alpha_L_fucos"/>
    <property type="match status" value="1"/>
</dbReference>
<feature type="domain" description="Glycoside hydrolase family 29 N-terminal" evidence="7">
    <location>
        <begin position="29"/>
        <end position="430"/>
    </location>
</feature>
<feature type="signal peptide" evidence="6">
    <location>
        <begin position="1"/>
        <end position="26"/>
    </location>
</feature>
<dbReference type="InterPro" id="IPR006311">
    <property type="entry name" value="TAT_signal"/>
</dbReference>
<keyword evidence="3 6" id="KW-0732">Signal</keyword>
<evidence type="ECO:0000256" key="2">
    <source>
        <dbReference type="ARBA" id="ARBA00012662"/>
    </source>
</evidence>
<feature type="chain" id="PRO_5015508271" description="alpha-L-fucosidase" evidence="6">
    <location>
        <begin position="27"/>
        <end position="546"/>
    </location>
</feature>
<dbReference type="Proteomes" id="UP000244913">
    <property type="component" value="Unassembled WGS sequence"/>
</dbReference>
<keyword evidence="4" id="KW-0378">Hydrolase</keyword>
<dbReference type="SMART" id="SM00812">
    <property type="entry name" value="Alpha_L_fucos"/>
    <property type="match status" value="1"/>
</dbReference>
<evidence type="ECO:0000259" key="7">
    <source>
        <dbReference type="Pfam" id="PF01120"/>
    </source>
</evidence>
<name>A0A2T9JTG1_9CAUL</name>
<reference evidence="8 9" key="1">
    <citation type="submission" date="2018-04" db="EMBL/GenBank/DDBJ databases">
        <title>The genome sequence of Caulobacter sp. 736.</title>
        <authorList>
            <person name="Gao J."/>
            <person name="Sun J."/>
        </authorList>
    </citation>
    <scope>NUCLEOTIDE SEQUENCE [LARGE SCALE GENOMIC DNA]</scope>
    <source>
        <strain evidence="8 9">736</strain>
    </source>
</reference>
<dbReference type="PANTHER" id="PTHR10030:SF37">
    <property type="entry name" value="ALPHA-L-FUCOSIDASE-RELATED"/>
    <property type="match status" value="1"/>
</dbReference>
<evidence type="ECO:0000256" key="6">
    <source>
        <dbReference type="SAM" id="SignalP"/>
    </source>
</evidence>
<dbReference type="GO" id="GO:0016139">
    <property type="term" value="P:glycoside catabolic process"/>
    <property type="evidence" value="ECO:0007669"/>
    <property type="project" value="TreeGrafter"/>
</dbReference>
<dbReference type="RefSeq" id="WP_116565193.1">
    <property type="nucleotide sequence ID" value="NZ_QDKP01000014.1"/>
</dbReference>
<dbReference type="PANTHER" id="PTHR10030">
    <property type="entry name" value="ALPHA-L-FUCOSIDASE"/>
    <property type="match status" value="1"/>
</dbReference>
<dbReference type="GO" id="GO:0005764">
    <property type="term" value="C:lysosome"/>
    <property type="evidence" value="ECO:0007669"/>
    <property type="project" value="TreeGrafter"/>
</dbReference>
<evidence type="ECO:0000313" key="9">
    <source>
        <dbReference type="Proteomes" id="UP000244913"/>
    </source>
</evidence>
<comment type="caution">
    <text evidence="8">The sequence shown here is derived from an EMBL/GenBank/DDBJ whole genome shotgun (WGS) entry which is preliminary data.</text>
</comment>
<dbReference type="Gene3D" id="2.60.40.1180">
    <property type="entry name" value="Golgi alpha-mannosidase II"/>
    <property type="match status" value="1"/>
</dbReference>
<dbReference type="EMBL" id="QDKP01000014">
    <property type="protein sequence ID" value="PVM86997.1"/>
    <property type="molecule type" value="Genomic_DNA"/>
</dbReference>
<accession>A0A2T9JTG1</accession>
<dbReference type="InterPro" id="IPR013780">
    <property type="entry name" value="Glyco_hydro_b"/>
</dbReference>
<dbReference type="EC" id="3.2.1.51" evidence="2"/>
<sequence>MSSSMPFTRRALLGATAGLAASPALAASQGKMGRGPFKASWESLAAGYRTPDWFRDAKLGIWSHWGPQCVPEYGDWYGRQMYQQGNPFYEHHVKTYGHPTQFGFMEFIPRWKADAWDPEGLMKSYVAAGAKFFMSMANHHDNLDLFDSRHHAWNSTRVGPRRDIVGTWEKVARHHGLKFAVSNHAAHAWHWWQTAYGYDAEGPLKGQRYDAFRLRKADGKGKWWEGLDPQDLYTGPNMVIPDGMNSIAQANAWHDKHDGEWLETPPPNNPAFVRNWLLRQNDLVDRYKPDMVYFDNYALPLGQAGLEATAHFYNNAMRQFGRTDVVVTGKKLTPFQRKAIVEDVERGFSDRLRDEPWQTDTCIGNWHYDRGLYERDGYKTARDVIQRLTDVVSKNGTLMLSIPQRGDGSIDDKEARVLADMAGWIAVNGEAIYSTRPWKIYGEGPTRLVEGMQNEGDAKPFEARDIRFTTKAGALYALPLVEPGREMVIESLALGAPHAGGEVRRVSLLGGDPLEFKRDDKGLKITLPERRPAFTPVVKIEGPGLA</sequence>
<dbReference type="GO" id="GO:0006004">
    <property type="term" value="P:fucose metabolic process"/>
    <property type="evidence" value="ECO:0007669"/>
    <property type="project" value="TreeGrafter"/>
</dbReference>
<dbReference type="AlphaFoldDB" id="A0A2T9JTG1"/>
<evidence type="ECO:0000256" key="4">
    <source>
        <dbReference type="ARBA" id="ARBA00022801"/>
    </source>
</evidence>
<keyword evidence="5" id="KW-0326">Glycosidase</keyword>
<gene>
    <name evidence="8" type="ORF">DDF65_05045</name>
</gene>
<keyword evidence="9" id="KW-1185">Reference proteome</keyword>
<evidence type="ECO:0000256" key="5">
    <source>
        <dbReference type="ARBA" id="ARBA00023295"/>
    </source>
</evidence>
<dbReference type="PROSITE" id="PS51318">
    <property type="entry name" value="TAT"/>
    <property type="match status" value="1"/>
</dbReference>
<dbReference type="InterPro" id="IPR057739">
    <property type="entry name" value="Glyco_hydro_29_N"/>
</dbReference>